<name>A0A0C2MHC4_THEKT</name>
<dbReference type="Proteomes" id="UP000031668">
    <property type="component" value="Unassembled WGS sequence"/>
</dbReference>
<gene>
    <name evidence="2" type="ORF">RF11_00198</name>
</gene>
<evidence type="ECO:0000313" key="3">
    <source>
        <dbReference type="Proteomes" id="UP000031668"/>
    </source>
</evidence>
<proteinExistence type="predicted"/>
<sequence length="1040" mass="121117">MTSKYTFFTSVPYNRFFLYYISEAFSTDQSITANEIHAPICSIDIDQYADNVPEKMAKKKEMFKKPQMKNKIRRIISYLESHNKFVENLNDIMKDLNSWESELFIPSTNTESFNELIAYLKKTNICQRTKLRVQFDNERLTFEILNLCAGGLKPSSTQLHDHFLNKIKQNAINDSFMDNFNPKDIMRFVKSDRVLKIRCSSINISKPLVPILLNNTGDWTHKHNNFFKMVNKIYPHNYHGIPKFPRMRLFHLFLSSLCADVTNQDNCEIFVDERIGLLLNQALSVGNQPKENWFTVLDALQDMPLIIFLYILSPFLNPEIHMYLVGMEDKYLHPMSTILTEIERVNQNTLIDRISAMLNTLFAMRLIGGCRGYIKQHTKDSQYCVLRTISFPTSPGSDDQKTYDFEDIKDILQFWEDLRRISLEYGCDVKSKNSGYDVKSKNSGDNVKSKNSGDDNKEITVRNYIIKNTDSDSDEIITHDVDHDGGFLGFPNHLFINFSLNWKFNASLIPGEALKKRPLKRKHRAEVRKPTIQEQSFNIYFSSLKDKNMTLAFILCTLLRQPYKIFIPKFIQYYHSKTGIKITSMPMKKFFYQINCERSFKNMILNLTHKLIKKEEFQNVKANWHDKTNFTFLLDFIERNIEYLPVITQTPDKFFEEYKLIKLPLYKTSSNCAVKSIKTEKVRQFETLLLAHVINRSRNIFASSEDIETLYQSLEYTKAMRTFFHFRKQGLIKKFIINEISSELTYDSFENFMIVYQKHMENIPNKIQNKLGFLLAKPLTLNQITELNYGIIFNLLLDYLSSKISIQLSIPDDRSFRIQLGAFNLNICHLENSFENIYPKYFEVLVQNNFTQTNALAHHEPDSNQQIYQMIIMRLSSLIFEKIQGRESVENIVSFLSTIITMDNLFEVDTIKQISARFSIYLDDIRQLINDSSSQITLTLSQTRRLDSSAQTVDNLDVYSNENVISNIAHGLIISTVMNNPGIKEAELVNKCSFIINKEDIIDGISELVSTGKLIEVKIFDKPILPGFPCTFTKSFLTNI</sequence>
<comment type="caution">
    <text evidence="2">The sequence shown here is derived from an EMBL/GenBank/DDBJ whole genome shotgun (WGS) entry which is preliminary data.</text>
</comment>
<dbReference type="AlphaFoldDB" id="A0A0C2MHC4"/>
<organism evidence="2 3">
    <name type="scientific">Thelohanellus kitauei</name>
    <name type="common">Myxosporean</name>
    <dbReference type="NCBI Taxonomy" id="669202"/>
    <lineage>
        <taxon>Eukaryota</taxon>
        <taxon>Metazoa</taxon>
        <taxon>Cnidaria</taxon>
        <taxon>Myxozoa</taxon>
        <taxon>Myxosporea</taxon>
        <taxon>Bivalvulida</taxon>
        <taxon>Platysporina</taxon>
        <taxon>Myxobolidae</taxon>
        <taxon>Thelohanellus</taxon>
    </lineage>
</organism>
<evidence type="ECO:0000313" key="2">
    <source>
        <dbReference type="EMBL" id="KII61066.1"/>
    </source>
</evidence>
<dbReference type="EMBL" id="JWZT01005380">
    <property type="protein sequence ID" value="KII61066.1"/>
    <property type="molecule type" value="Genomic_DNA"/>
</dbReference>
<keyword evidence="3" id="KW-1185">Reference proteome</keyword>
<protein>
    <submittedName>
        <fullName evidence="2">Uncharacterized protein</fullName>
    </submittedName>
</protein>
<feature type="region of interest" description="Disordered" evidence="1">
    <location>
        <begin position="435"/>
        <end position="455"/>
    </location>
</feature>
<feature type="compositionally biased region" description="Basic and acidic residues" evidence="1">
    <location>
        <begin position="438"/>
        <end position="455"/>
    </location>
</feature>
<accession>A0A0C2MHC4</accession>
<evidence type="ECO:0000256" key="1">
    <source>
        <dbReference type="SAM" id="MobiDB-lite"/>
    </source>
</evidence>
<reference evidence="2 3" key="1">
    <citation type="journal article" date="2014" name="Genome Biol. Evol.">
        <title>The genome of the myxosporean Thelohanellus kitauei shows adaptations to nutrient acquisition within its fish host.</title>
        <authorList>
            <person name="Yang Y."/>
            <person name="Xiong J."/>
            <person name="Zhou Z."/>
            <person name="Huo F."/>
            <person name="Miao W."/>
            <person name="Ran C."/>
            <person name="Liu Y."/>
            <person name="Zhang J."/>
            <person name="Feng J."/>
            <person name="Wang M."/>
            <person name="Wang M."/>
            <person name="Wang L."/>
            <person name="Yao B."/>
        </authorList>
    </citation>
    <scope>NUCLEOTIDE SEQUENCE [LARGE SCALE GENOMIC DNA]</scope>
    <source>
        <strain evidence="2">Wuqing</strain>
    </source>
</reference>